<evidence type="ECO:0000256" key="2">
    <source>
        <dbReference type="SAM" id="Phobius"/>
    </source>
</evidence>
<keyword evidence="2" id="KW-0472">Membrane</keyword>
<protein>
    <recommendedName>
        <fullName evidence="5">Tetratricopeptide repeat protein</fullName>
    </recommendedName>
</protein>
<dbReference type="RefSeq" id="WP_172275185.1">
    <property type="nucleotide sequence ID" value="NZ_CASGMU010000003.1"/>
</dbReference>
<reference evidence="3 4" key="1">
    <citation type="submission" date="2020-05" db="EMBL/GenBank/DDBJ databases">
        <title>Distinct polysaccharide utilization as determinants for interspecies competition between intestinal Prevotella spp.</title>
        <authorList>
            <person name="Galvez E.J.C."/>
            <person name="Iljazovic A."/>
            <person name="Strowig T."/>
        </authorList>
    </citation>
    <scope>NUCLEOTIDE SEQUENCE [LARGE SCALE GENOMIC DNA]</scope>
    <source>
        <strain evidence="3 4">PMUR</strain>
    </source>
</reference>
<dbReference type="EMBL" id="JABKKF010000004">
    <property type="protein sequence ID" value="NPD91833.1"/>
    <property type="molecule type" value="Genomic_DNA"/>
</dbReference>
<feature type="transmembrane region" description="Helical" evidence="2">
    <location>
        <begin position="76"/>
        <end position="97"/>
    </location>
</feature>
<keyword evidence="1" id="KW-0175">Coiled coil</keyword>
<keyword evidence="2" id="KW-1133">Transmembrane helix</keyword>
<organism evidence="3 4">
    <name type="scientific">Xylanibacter muris</name>
    <dbReference type="NCBI Taxonomy" id="2736290"/>
    <lineage>
        <taxon>Bacteria</taxon>
        <taxon>Pseudomonadati</taxon>
        <taxon>Bacteroidota</taxon>
        <taxon>Bacteroidia</taxon>
        <taxon>Bacteroidales</taxon>
        <taxon>Prevotellaceae</taxon>
        <taxon>Xylanibacter</taxon>
    </lineage>
</organism>
<name>A0ABX2AKV0_9BACT</name>
<sequence length="220" mass="25501">MEYDIEKQDVVDRYVRGEMTYKEERNFKAEMDKSPELMEEVLLEMSISDNICSMADKKRKMRQWEHDITARKNKKIWLVSTVAGIAACFIVALILLVPMRRYGQGMITFTGNHGAECGTSVPVDTMQGIFTSIEKGKYRQALNSIDRLLLMQDLNKNDIYSLTWLRIHVFIGAGRIEEAVIQLRDLKKEKGRYAGEAENVLRQLEEQLQYRRDTVKAVMP</sequence>
<comment type="caution">
    <text evidence="3">The sequence shown here is derived from an EMBL/GenBank/DDBJ whole genome shotgun (WGS) entry which is preliminary data.</text>
</comment>
<evidence type="ECO:0000313" key="3">
    <source>
        <dbReference type="EMBL" id="NPD91833.1"/>
    </source>
</evidence>
<evidence type="ECO:0008006" key="5">
    <source>
        <dbReference type="Google" id="ProtNLM"/>
    </source>
</evidence>
<proteinExistence type="predicted"/>
<evidence type="ECO:0000313" key="4">
    <source>
        <dbReference type="Proteomes" id="UP000714420"/>
    </source>
</evidence>
<gene>
    <name evidence="3" type="ORF">HPS56_05620</name>
</gene>
<accession>A0ABX2AKV0</accession>
<keyword evidence="2" id="KW-0812">Transmembrane</keyword>
<dbReference type="Proteomes" id="UP000714420">
    <property type="component" value="Unassembled WGS sequence"/>
</dbReference>
<evidence type="ECO:0000256" key="1">
    <source>
        <dbReference type="SAM" id="Coils"/>
    </source>
</evidence>
<keyword evidence="4" id="KW-1185">Reference proteome</keyword>
<feature type="coiled-coil region" evidence="1">
    <location>
        <begin position="176"/>
        <end position="203"/>
    </location>
</feature>